<protein>
    <submittedName>
        <fullName evidence="1">ZNF136 isoform 5</fullName>
    </submittedName>
</protein>
<name>A0A2J8LVK5_PANTR</name>
<comment type="caution">
    <text evidence="1">The sequence shown here is derived from an EMBL/GenBank/DDBJ whole genome shotgun (WGS) entry which is preliminary data.</text>
</comment>
<sequence>MWETMRNLASIGKKWKDQNIKDHYKHRGRNLRSHMLERLYQT</sequence>
<accession>A0A2J8LVK5</accession>
<dbReference type="Gene3D" id="6.10.140.140">
    <property type="match status" value="1"/>
</dbReference>
<dbReference type="Proteomes" id="UP000236370">
    <property type="component" value="Unassembled WGS sequence"/>
</dbReference>
<organism evidence="1 2">
    <name type="scientific">Pan troglodytes</name>
    <name type="common">Chimpanzee</name>
    <dbReference type="NCBI Taxonomy" id="9598"/>
    <lineage>
        <taxon>Eukaryota</taxon>
        <taxon>Metazoa</taxon>
        <taxon>Chordata</taxon>
        <taxon>Craniata</taxon>
        <taxon>Vertebrata</taxon>
        <taxon>Euteleostomi</taxon>
        <taxon>Mammalia</taxon>
        <taxon>Eutheria</taxon>
        <taxon>Euarchontoglires</taxon>
        <taxon>Primates</taxon>
        <taxon>Haplorrhini</taxon>
        <taxon>Catarrhini</taxon>
        <taxon>Hominidae</taxon>
        <taxon>Pan</taxon>
    </lineage>
</organism>
<dbReference type="SMR" id="A0A2J8LVK5"/>
<feature type="non-terminal residue" evidence="1">
    <location>
        <position position="42"/>
    </location>
</feature>
<proteinExistence type="predicted"/>
<evidence type="ECO:0000313" key="1">
    <source>
        <dbReference type="EMBL" id="PNI51287.1"/>
    </source>
</evidence>
<evidence type="ECO:0000313" key="2">
    <source>
        <dbReference type="Proteomes" id="UP000236370"/>
    </source>
</evidence>
<reference evidence="1 2" key="1">
    <citation type="submission" date="2017-12" db="EMBL/GenBank/DDBJ databases">
        <title>High-resolution comparative analysis of great ape genomes.</title>
        <authorList>
            <person name="Pollen A."/>
            <person name="Hastie A."/>
            <person name="Hormozdiari F."/>
            <person name="Dougherty M."/>
            <person name="Liu R."/>
            <person name="Chaisson M."/>
            <person name="Hoppe E."/>
            <person name="Hill C."/>
            <person name="Pang A."/>
            <person name="Hillier L."/>
            <person name="Baker C."/>
            <person name="Armstrong J."/>
            <person name="Shendure J."/>
            <person name="Paten B."/>
            <person name="Wilson R."/>
            <person name="Chao H."/>
            <person name="Schneider V."/>
            <person name="Ventura M."/>
            <person name="Kronenberg Z."/>
            <person name="Murali S."/>
            <person name="Gordon D."/>
            <person name="Cantsilieris S."/>
            <person name="Munson K."/>
            <person name="Nelson B."/>
            <person name="Raja A."/>
            <person name="Underwood J."/>
            <person name="Diekhans M."/>
            <person name="Fiddes I."/>
            <person name="Haussler D."/>
            <person name="Eichler E."/>
        </authorList>
    </citation>
    <scope>NUCLEOTIDE SEQUENCE [LARGE SCALE GENOMIC DNA]</scope>
    <source>
        <strain evidence="1">Yerkes chimp pedigree #C0471</strain>
    </source>
</reference>
<dbReference type="EMBL" id="NBAG03000278">
    <property type="protein sequence ID" value="PNI51287.1"/>
    <property type="molecule type" value="Genomic_DNA"/>
</dbReference>
<dbReference type="AlphaFoldDB" id="A0A2J8LVK5"/>
<gene>
    <name evidence="1" type="ORF">CK820_G0026425</name>
</gene>